<comment type="caution">
    <text evidence="5">The sequence shown here is derived from an EMBL/GenBank/DDBJ whole genome shotgun (WGS) entry which is preliminary data.</text>
</comment>
<comment type="similarity">
    <text evidence="2">Belongs to the aldo/keto reductase family. Aldo/keto reductase 2 subfamily.</text>
</comment>
<evidence type="ECO:0000259" key="3">
    <source>
        <dbReference type="Pfam" id="PF00248"/>
    </source>
</evidence>
<dbReference type="InterPro" id="IPR023210">
    <property type="entry name" value="NADP_OxRdtase_dom"/>
</dbReference>
<dbReference type="AlphaFoldDB" id="A0A815LIQ5"/>
<dbReference type="SUPFAM" id="SSF51430">
    <property type="entry name" value="NAD(P)-linked oxidoreductase"/>
    <property type="match status" value="1"/>
</dbReference>
<dbReference type="InterPro" id="IPR036812">
    <property type="entry name" value="NAD(P)_OxRdtase_dom_sf"/>
</dbReference>
<proteinExistence type="inferred from homology"/>
<name>A0A815LIQ5_9BILA</name>
<dbReference type="Proteomes" id="UP000663832">
    <property type="component" value="Unassembled WGS sequence"/>
</dbReference>
<dbReference type="OrthoDB" id="48988at2759"/>
<dbReference type="InterPro" id="IPR018170">
    <property type="entry name" value="Aldo/ket_reductase_CS"/>
</dbReference>
<dbReference type="InterPro" id="IPR020471">
    <property type="entry name" value="AKR"/>
</dbReference>
<organism evidence="5 6">
    <name type="scientific">Adineta steineri</name>
    <dbReference type="NCBI Taxonomy" id="433720"/>
    <lineage>
        <taxon>Eukaryota</taxon>
        <taxon>Metazoa</taxon>
        <taxon>Spiralia</taxon>
        <taxon>Gnathifera</taxon>
        <taxon>Rotifera</taxon>
        <taxon>Eurotatoria</taxon>
        <taxon>Bdelloidea</taxon>
        <taxon>Adinetida</taxon>
        <taxon>Adinetidae</taxon>
        <taxon>Adineta</taxon>
    </lineage>
</organism>
<evidence type="ECO:0000313" key="6">
    <source>
        <dbReference type="Proteomes" id="UP000663832"/>
    </source>
</evidence>
<dbReference type="PROSITE" id="PS00062">
    <property type="entry name" value="ALDOKETO_REDUCTASE_2"/>
    <property type="match status" value="1"/>
</dbReference>
<gene>
    <name evidence="4" type="ORF">BJG266_LOCUS2497</name>
    <name evidence="5" type="ORF">QVE165_LOCUS37166</name>
</gene>
<dbReference type="CDD" id="cd19093">
    <property type="entry name" value="AKR_AtPLR-like"/>
    <property type="match status" value="1"/>
</dbReference>
<dbReference type="PRINTS" id="PR00069">
    <property type="entry name" value="ALDKETRDTASE"/>
</dbReference>
<dbReference type="Gene3D" id="3.20.20.100">
    <property type="entry name" value="NADP-dependent oxidoreductase domain"/>
    <property type="match status" value="1"/>
</dbReference>
<dbReference type="Proteomes" id="UP000663877">
    <property type="component" value="Unassembled WGS sequence"/>
</dbReference>
<protein>
    <recommendedName>
        <fullName evidence="3">NADP-dependent oxidoreductase domain-containing protein</fullName>
    </recommendedName>
</protein>
<accession>A0A815LIQ5</accession>
<keyword evidence="6" id="KW-1185">Reference proteome</keyword>
<dbReference type="GO" id="GO:0016491">
    <property type="term" value="F:oxidoreductase activity"/>
    <property type="evidence" value="ECO:0007669"/>
    <property type="project" value="UniProtKB-KW"/>
</dbReference>
<dbReference type="EMBL" id="CAJNOM010000382">
    <property type="protein sequence ID" value="CAF1406565.1"/>
    <property type="molecule type" value="Genomic_DNA"/>
</dbReference>
<evidence type="ECO:0000256" key="2">
    <source>
        <dbReference type="ARBA" id="ARBA00038157"/>
    </source>
</evidence>
<evidence type="ECO:0000256" key="1">
    <source>
        <dbReference type="ARBA" id="ARBA00023002"/>
    </source>
</evidence>
<keyword evidence="1" id="KW-0560">Oxidoreductase</keyword>
<dbReference type="InterPro" id="IPR050523">
    <property type="entry name" value="AKR_Detox_Biosynth"/>
</dbReference>
<dbReference type="PANTHER" id="PTHR43364:SF4">
    <property type="entry name" value="NAD(P)-LINKED OXIDOREDUCTASE SUPERFAMILY PROTEIN"/>
    <property type="match status" value="1"/>
</dbReference>
<reference evidence="5" key="1">
    <citation type="submission" date="2021-02" db="EMBL/GenBank/DDBJ databases">
        <authorList>
            <person name="Nowell W R."/>
        </authorList>
    </citation>
    <scope>NUCLEOTIDE SEQUENCE</scope>
</reference>
<dbReference type="PANTHER" id="PTHR43364">
    <property type="entry name" value="NADH-SPECIFIC METHYLGLYOXAL REDUCTASE-RELATED"/>
    <property type="match status" value="1"/>
</dbReference>
<evidence type="ECO:0000313" key="4">
    <source>
        <dbReference type="EMBL" id="CAF0751988.1"/>
    </source>
</evidence>
<sequence length="369" mass="40970">MTFTFSFIKKPASFTKYLQRHLSSKKIAVMASNSSYNVYIPNDTIPTAQTKIKLADRVLISPLVLGTWAWGDKKQWDWNDALDVQAKEAFDMSISKGINTFDTAEIYGNGESERCIARYKANYPTSGSEDIVIASKYLPLPYKLSYPSSLINALRASLDRLKVDCVDLYQIHGPISLRSIEVLGNALAEAIKLGLTKTVGVSNYSIEDTIKMYDCLQKHGIQLASNQVEYSLLRRTPETSGLIAECHKRGIAVLGYSPLAMGRLTGKYSIANPPPKGRNFSNVSMEELEPLLESMRGIAEKRQVSVSSIALNYVICKGVIPLGGARDGKQAEQNAGALGWRLTNEEILQLESHHVTPNLTFFNRMWQHG</sequence>
<feature type="domain" description="NADP-dependent oxidoreductase" evidence="3">
    <location>
        <begin position="62"/>
        <end position="353"/>
    </location>
</feature>
<dbReference type="Pfam" id="PF00248">
    <property type="entry name" value="Aldo_ket_red"/>
    <property type="match status" value="1"/>
</dbReference>
<dbReference type="EMBL" id="CAJNOI010000006">
    <property type="protein sequence ID" value="CAF0751988.1"/>
    <property type="molecule type" value="Genomic_DNA"/>
</dbReference>
<evidence type="ECO:0000313" key="5">
    <source>
        <dbReference type="EMBL" id="CAF1406565.1"/>
    </source>
</evidence>